<protein>
    <recommendedName>
        <fullName evidence="4">Cytosolic protein</fullName>
    </recommendedName>
</protein>
<evidence type="ECO:0000313" key="2">
    <source>
        <dbReference type="EMBL" id="QSO45955.1"/>
    </source>
</evidence>
<reference evidence="2 3" key="1">
    <citation type="submission" date="2021-02" db="EMBL/GenBank/DDBJ databases">
        <title>Alicyclobacillus curvatus sp. nov. and Alicyclobacillus mengziensis sp. nov., two acidophilic bacteria isolated from acid mine drainage.</title>
        <authorList>
            <person name="Huang Y."/>
        </authorList>
    </citation>
    <scope>NUCLEOTIDE SEQUENCE [LARGE SCALE GENOMIC DNA]</scope>
    <source>
        <strain evidence="2 3">S30H14</strain>
    </source>
</reference>
<evidence type="ECO:0000256" key="1">
    <source>
        <dbReference type="SAM" id="MobiDB-lite"/>
    </source>
</evidence>
<organism evidence="2 3">
    <name type="scientific">Alicyclobacillus mengziensis</name>
    <dbReference type="NCBI Taxonomy" id="2931921"/>
    <lineage>
        <taxon>Bacteria</taxon>
        <taxon>Bacillati</taxon>
        <taxon>Bacillota</taxon>
        <taxon>Bacilli</taxon>
        <taxon>Bacillales</taxon>
        <taxon>Alicyclobacillaceae</taxon>
        <taxon>Alicyclobacillus</taxon>
    </lineage>
</organism>
<gene>
    <name evidence="2" type="ORF">JZ786_15615</name>
</gene>
<accession>A0A9X7VW43</accession>
<dbReference type="RefSeq" id="WP_206655327.1">
    <property type="nucleotide sequence ID" value="NZ_CP071182.1"/>
</dbReference>
<evidence type="ECO:0000313" key="3">
    <source>
        <dbReference type="Proteomes" id="UP000663505"/>
    </source>
</evidence>
<evidence type="ECO:0008006" key="4">
    <source>
        <dbReference type="Google" id="ProtNLM"/>
    </source>
</evidence>
<dbReference type="EMBL" id="CP071182">
    <property type="protein sequence ID" value="QSO45955.1"/>
    <property type="molecule type" value="Genomic_DNA"/>
</dbReference>
<feature type="region of interest" description="Disordered" evidence="1">
    <location>
        <begin position="1"/>
        <end position="117"/>
    </location>
</feature>
<dbReference type="Proteomes" id="UP000663505">
    <property type="component" value="Chromosome"/>
</dbReference>
<proteinExistence type="predicted"/>
<dbReference type="AlphaFoldDB" id="A0A9X7VW43"/>
<keyword evidence="3" id="KW-1185">Reference proteome</keyword>
<feature type="compositionally biased region" description="Basic and acidic residues" evidence="1">
    <location>
        <begin position="94"/>
        <end position="104"/>
    </location>
</feature>
<dbReference type="KEGG" id="afx:JZ786_15615"/>
<feature type="compositionally biased region" description="Basic and acidic residues" evidence="1">
    <location>
        <begin position="1"/>
        <end position="12"/>
    </location>
</feature>
<feature type="compositionally biased region" description="Polar residues" evidence="1">
    <location>
        <begin position="81"/>
        <end position="92"/>
    </location>
</feature>
<sequence>MSSVDNRNKDLSDTGGAHGVESVNSGSYHPGPVTDDHQSAELSYVQAQQNDLMLEEFPDGPYGAARSEALGKSTPWKEGQRSISSFRDQNPAFSDRKVPLHEPDTDGAPRGTIEGQN</sequence>
<name>A0A9X7VW43_9BACL</name>